<dbReference type="HOGENOM" id="CLU_044348_10_5_1"/>
<dbReference type="PANTHER" id="PTHR47163">
    <property type="entry name" value="DDE_TNP_IS1595 DOMAIN-CONTAINING PROTEIN"/>
    <property type="match status" value="1"/>
</dbReference>
<reference evidence="3" key="1">
    <citation type="submission" date="2013-02" db="EMBL/GenBank/DDBJ databases">
        <authorList>
            <consortium name="The Broad Institute Genome Sequencing Platform"/>
            <person name="Cuomo C."/>
            <person name="Becnel J."/>
            <person name="Sanscrainte N."/>
            <person name="Walker B."/>
            <person name="Young S.K."/>
            <person name="Zeng Q."/>
            <person name="Gargeya S."/>
            <person name="Fitzgerald M."/>
            <person name="Haas B."/>
            <person name="Abouelleil A."/>
            <person name="Alvarado L."/>
            <person name="Arachchi H.M."/>
            <person name="Berlin A.M."/>
            <person name="Chapman S.B."/>
            <person name="Dewar J."/>
            <person name="Goldberg J."/>
            <person name="Griggs A."/>
            <person name="Gujja S."/>
            <person name="Hansen M."/>
            <person name="Howarth C."/>
            <person name="Imamovic A."/>
            <person name="Larimer J."/>
            <person name="McCowan C."/>
            <person name="Murphy C."/>
            <person name="Neiman D."/>
            <person name="Pearson M."/>
            <person name="Priest M."/>
            <person name="Roberts A."/>
            <person name="Saif S."/>
            <person name="Shea T."/>
            <person name="Sisk P."/>
            <person name="Sykes S."/>
            <person name="Wortman J."/>
            <person name="Nusbaum C."/>
            <person name="Birren B."/>
        </authorList>
    </citation>
    <scope>NUCLEOTIDE SEQUENCE [LARGE SCALE GENOMIC DNA]</scope>
    <source>
        <strain evidence="3">PRA339</strain>
    </source>
</reference>
<dbReference type="OrthoDB" id="10613282at2759"/>
<dbReference type="VEuPathDB" id="MicrosporidiaDB:H312_02614"/>
<dbReference type="Pfam" id="PF12762">
    <property type="entry name" value="DDE_Tnp_IS1595"/>
    <property type="match status" value="1"/>
</dbReference>
<proteinExistence type="predicted"/>
<sequence>MIPKKSQETILPIITRKFSSNSTISTNEHRSYSNLSQLGFFHQTVCHKYEFVNSSNGVNTQSIESVHNEMKNQIKRRKGVKTEN</sequence>
<accession>A0A059EY84</accession>
<name>A0A059EY84_9MICR</name>
<evidence type="ECO:0000313" key="2">
    <source>
        <dbReference type="EMBL" id="KCZ79993.1"/>
    </source>
</evidence>
<gene>
    <name evidence="2" type="ORF">H312_02614</name>
</gene>
<dbReference type="PANTHER" id="PTHR47163:SF2">
    <property type="entry name" value="SI:DKEY-17M8.2"/>
    <property type="match status" value="1"/>
</dbReference>
<dbReference type="InterPro" id="IPR053164">
    <property type="entry name" value="IS1016-like_transposase"/>
</dbReference>
<dbReference type="InterPro" id="IPR024445">
    <property type="entry name" value="Tnp_ISXO2-like"/>
</dbReference>
<evidence type="ECO:0000259" key="1">
    <source>
        <dbReference type="Pfam" id="PF12762"/>
    </source>
</evidence>
<dbReference type="EMBL" id="KK365212">
    <property type="protein sequence ID" value="KCZ79993.1"/>
    <property type="molecule type" value="Genomic_DNA"/>
</dbReference>
<protein>
    <recommendedName>
        <fullName evidence="1">ISXO2-like transposase domain-containing protein</fullName>
    </recommendedName>
</protein>
<keyword evidence="3" id="KW-1185">Reference proteome</keyword>
<reference evidence="2 3" key="2">
    <citation type="submission" date="2014-03" db="EMBL/GenBank/DDBJ databases">
        <title>The Genome Sequence of Anncaliia algerae insect isolate PRA339.</title>
        <authorList>
            <consortium name="The Broad Institute Genome Sequencing Platform"/>
            <consortium name="The Broad Institute Genome Sequencing Center for Infectious Disease"/>
            <person name="Cuomo C."/>
            <person name="Becnel J."/>
            <person name="Sanscrainte N."/>
            <person name="Walker B."/>
            <person name="Young S.K."/>
            <person name="Zeng Q."/>
            <person name="Gargeya S."/>
            <person name="Fitzgerald M."/>
            <person name="Haas B."/>
            <person name="Abouelleil A."/>
            <person name="Alvarado L."/>
            <person name="Arachchi H.M."/>
            <person name="Berlin A.M."/>
            <person name="Chapman S.B."/>
            <person name="Dewar J."/>
            <person name="Goldberg J."/>
            <person name="Griggs A."/>
            <person name="Gujja S."/>
            <person name="Hansen M."/>
            <person name="Howarth C."/>
            <person name="Imamovic A."/>
            <person name="Larimer J."/>
            <person name="McCowan C."/>
            <person name="Murphy C."/>
            <person name="Neiman D."/>
            <person name="Pearson M."/>
            <person name="Priest M."/>
            <person name="Roberts A."/>
            <person name="Saif S."/>
            <person name="Shea T."/>
            <person name="Sisk P."/>
            <person name="Sykes S."/>
            <person name="Wortman J."/>
            <person name="Nusbaum C."/>
            <person name="Birren B."/>
        </authorList>
    </citation>
    <scope>NUCLEOTIDE SEQUENCE [LARGE SCALE GENOMIC DNA]</scope>
    <source>
        <strain evidence="2 3">PRA339</strain>
    </source>
</reference>
<evidence type="ECO:0000313" key="3">
    <source>
        <dbReference type="Proteomes" id="UP000030655"/>
    </source>
</evidence>
<dbReference type="Proteomes" id="UP000030655">
    <property type="component" value="Unassembled WGS sequence"/>
</dbReference>
<dbReference type="AlphaFoldDB" id="A0A059EY84"/>
<feature type="domain" description="ISXO2-like transposase" evidence="1">
    <location>
        <begin position="1"/>
        <end position="75"/>
    </location>
</feature>
<organism evidence="2 3">
    <name type="scientific">Anncaliia algerae PRA339</name>
    <dbReference type="NCBI Taxonomy" id="1288291"/>
    <lineage>
        <taxon>Eukaryota</taxon>
        <taxon>Fungi</taxon>
        <taxon>Fungi incertae sedis</taxon>
        <taxon>Microsporidia</taxon>
        <taxon>Tubulinosematoidea</taxon>
        <taxon>Tubulinosematidae</taxon>
        <taxon>Anncaliia</taxon>
    </lineage>
</organism>